<evidence type="ECO:0000256" key="1">
    <source>
        <dbReference type="SAM" id="SignalP"/>
    </source>
</evidence>
<evidence type="ECO:0000259" key="2">
    <source>
        <dbReference type="PROSITE" id="PS51352"/>
    </source>
</evidence>
<proteinExistence type="predicted"/>
<evidence type="ECO:0000313" key="3">
    <source>
        <dbReference type="EMBL" id="SKC97791.1"/>
    </source>
</evidence>
<reference evidence="3 4" key="1">
    <citation type="submission" date="2017-02" db="EMBL/GenBank/DDBJ databases">
        <authorList>
            <person name="Peterson S.W."/>
        </authorList>
    </citation>
    <scope>NUCLEOTIDE SEQUENCE [LARGE SCALE GENOMIC DNA]</scope>
    <source>
        <strain evidence="3 4">DSM 18108</strain>
    </source>
</reference>
<dbReference type="InterPro" id="IPR036249">
    <property type="entry name" value="Thioredoxin-like_sf"/>
</dbReference>
<organism evidence="3 4">
    <name type="scientific">Chitinophaga ginsengisegetis</name>
    <dbReference type="NCBI Taxonomy" id="393003"/>
    <lineage>
        <taxon>Bacteria</taxon>
        <taxon>Pseudomonadati</taxon>
        <taxon>Bacteroidota</taxon>
        <taxon>Chitinophagia</taxon>
        <taxon>Chitinophagales</taxon>
        <taxon>Chitinophagaceae</taxon>
        <taxon>Chitinophaga</taxon>
    </lineage>
</organism>
<dbReference type="PANTHER" id="PTHR42852">
    <property type="entry name" value="THIOL:DISULFIDE INTERCHANGE PROTEIN DSBE"/>
    <property type="match status" value="1"/>
</dbReference>
<keyword evidence="3" id="KW-0413">Isomerase</keyword>
<evidence type="ECO:0000313" key="4">
    <source>
        <dbReference type="Proteomes" id="UP000190166"/>
    </source>
</evidence>
<dbReference type="AlphaFoldDB" id="A0A1T5NBG0"/>
<dbReference type="STRING" id="393003.SAMN05660461_1006"/>
<dbReference type="PROSITE" id="PS51352">
    <property type="entry name" value="THIOREDOXIN_2"/>
    <property type="match status" value="1"/>
</dbReference>
<feature type="chain" id="PRO_5013250763" evidence="1">
    <location>
        <begin position="21"/>
        <end position="172"/>
    </location>
</feature>
<dbReference type="GO" id="GO:0016853">
    <property type="term" value="F:isomerase activity"/>
    <property type="evidence" value="ECO:0007669"/>
    <property type="project" value="UniProtKB-KW"/>
</dbReference>
<dbReference type="InterPro" id="IPR013766">
    <property type="entry name" value="Thioredoxin_domain"/>
</dbReference>
<keyword evidence="4" id="KW-1185">Reference proteome</keyword>
<dbReference type="PANTHER" id="PTHR42852:SF13">
    <property type="entry name" value="PROTEIN DIPZ"/>
    <property type="match status" value="1"/>
</dbReference>
<dbReference type="Proteomes" id="UP000190166">
    <property type="component" value="Unassembled WGS sequence"/>
</dbReference>
<dbReference type="SUPFAM" id="SSF52833">
    <property type="entry name" value="Thioredoxin-like"/>
    <property type="match status" value="1"/>
</dbReference>
<name>A0A1T5NBG0_9BACT</name>
<keyword evidence="1" id="KW-0732">Signal</keyword>
<dbReference type="CDD" id="cd02966">
    <property type="entry name" value="TlpA_like_family"/>
    <property type="match status" value="1"/>
</dbReference>
<dbReference type="Pfam" id="PF08534">
    <property type="entry name" value="Redoxin"/>
    <property type="match status" value="1"/>
</dbReference>
<dbReference type="EMBL" id="FUZZ01000001">
    <property type="protein sequence ID" value="SKC97791.1"/>
    <property type="molecule type" value="Genomic_DNA"/>
</dbReference>
<dbReference type="InterPro" id="IPR013740">
    <property type="entry name" value="Redoxin"/>
</dbReference>
<dbReference type="InterPro" id="IPR050553">
    <property type="entry name" value="Thioredoxin_ResA/DsbE_sf"/>
</dbReference>
<feature type="signal peptide" evidence="1">
    <location>
        <begin position="1"/>
        <end position="20"/>
    </location>
</feature>
<sequence>MKTTIVLALLLLGAVTCSHAQSKSEAGKKKVSKMIGGLPVGTKAPALKVEEWLSEIPDMKGKFVALDFWGTHCGPCISGFAHVNELHRKYKDKIAFIASTTNEAPEDVYVFEKAPIEFYSMMQKAKAWNDDYKIVGIPHMIIVDPKGIVRFSGNGHDVTDEMLHDLFEKYGR</sequence>
<dbReference type="Gene3D" id="3.40.30.10">
    <property type="entry name" value="Glutaredoxin"/>
    <property type="match status" value="1"/>
</dbReference>
<protein>
    <submittedName>
        <fullName evidence="3">Thiol-disulfide isomerase or thioredoxin</fullName>
    </submittedName>
</protein>
<gene>
    <name evidence="3" type="ORF">SAMN05660461_1006</name>
</gene>
<dbReference type="RefSeq" id="WP_079468303.1">
    <property type="nucleotide sequence ID" value="NZ_FUZZ01000001.1"/>
</dbReference>
<dbReference type="GO" id="GO:0016491">
    <property type="term" value="F:oxidoreductase activity"/>
    <property type="evidence" value="ECO:0007669"/>
    <property type="project" value="InterPro"/>
</dbReference>
<feature type="domain" description="Thioredoxin" evidence="2">
    <location>
        <begin position="38"/>
        <end position="172"/>
    </location>
</feature>
<accession>A0A1T5NBG0</accession>